<feature type="non-terminal residue" evidence="1">
    <location>
        <position position="111"/>
    </location>
</feature>
<gene>
    <name evidence="1" type="ORF">S01H1_80241</name>
</gene>
<dbReference type="PROSITE" id="PS51257">
    <property type="entry name" value="PROKAR_LIPOPROTEIN"/>
    <property type="match status" value="1"/>
</dbReference>
<proteinExistence type="predicted"/>
<comment type="caution">
    <text evidence="1">The sequence shown here is derived from an EMBL/GenBank/DDBJ whole genome shotgun (WGS) entry which is preliminary data.</text>
</comment>
<reference evidence="1" key="1">
    <citation type="journal article" date="2014" name="Front. Microbiol.">
        <title>High frequency of phylogenetically diverse reductive dehalogenase-homologous genes in deep subseafloor sedimentary metagenomes.</title>
        <authorList>
            <person name="Kawai M."/>
            <person name="Futagami T."/>
            <person name="Toyoda A."/>
            <person name="Takaki Y."/>
            <person name="Nishi S."/>
            <person name="Hori S."/>
            <person name="Arai W."/>
            <person name="Tsubouchi T."/>
            <person name="Morono Y."/>
            <person name="Uchiyama I."/>
            <person name="Ito T."/>
            <person name="Fujiyama A."/>
            <person name="Inagaki F."/>
            <person name="Takami H."/>
        </authorList>
    </citation>
    <scope>NUCLEOTIDE SEQUENCE</scope>
    <source>
        <strain evidence="1">Expedition CK06-06</strain>
    </source>
</reference>
<evidence type="ECO:0000313" key="1">
    <source>
        <dbReference type="EMBL" id="GAG46220.1"/>
    </source>
</evidence>
<sequence>MPRIKAKQTALLPIALLAGLFGAGCAGPWTHRLTLPTGNELVREQLVFHSDFPLPSQHRLFEELIVRRRDLAERLRAPVSDEPIHVYLFEDAERFDTFVRLYHPEFPDRRA</sequence>
<organism evidence="1">
    <name type="scientific">marine sediment metagenome</name>
    <dbReference type="NCBI Taxonomy" id="412755"/>
    <lineage>
        <taxon>unclassified sequences</taxon>
        <taxon>metagenomes</taxon>
        <taxon>ecological metagenomes</taxon>
    </lineage>
</organism>
<dbReference type="AlphaFoldDB" id="X0XSJ4"/>
<name>X0XSJ4_9ZZZZ</name>
<protein>
    <submittedName>
        <fullName evidence="1">Uncharacterized protein</fullName>
    </submittedName>
</protein>
<accession>X0XSJ4</accession>
<dbReference type="EMBL" id="BARS01054165">
    <property type="protein sequence ID" value="GAG46220.1"/>
    <property type="molecule type" value="Genomic_DNA"/>
</dbReference>